<gene>
    <name evidence="2" type="ORF">KC19_6G166000</name>
</gene>
<feature type="signal peptide" evidence="1">
    <location>
        <begin position="1"/>
        <end position="18"/>
    </location>
</feature>
<feature type="chain" id="PRO_5035733623" description="Secreted protein" evidence="1">
    <location>
        <begin position="19"/>
        <end position="70"/>
    </location>
</feature>
<sequence length="70" mass="8063">MLLLLLLLLLLTPHFSWGSYLVHCMFPNTSSPHQTNNSAFPSTIYTICEKFWEAIVENSGFDMLRIGFRV</sequence>
<dbReference type="AlphaFoldDB" id="A0A8T0HIH3"/>
<comment type="caution">
    <text evidence="2">The sequence shown here is derived from an EMBL/GenBank/DDBJ whole genome shotgun (WGS) entry which is preliminary data.</text>
</comment>
<keyword evidence="1" id="KW-0732">Signal</keyword>
<reference evidence="2 3" key="1">
    <citation type="submission" date="2020-06" db="EMBL/GenBank/DDBJ databases">
        <title>WGS assembly of Ceratodon purpureus strain R40.</title>
        <authorList>
            <person name="Carey S.B."/>
            <person name="Jenkins J."/>
            <person name="Shu S."/>
            <person name="Lovell J.T."/>
            <person name="Sreedasyam A."/>
            <person name="Maumus F."/>
            <person name="Tiley G.P."/>
            <person name="Fernandez-Pozo N."/>
            <person name="Barry K."/>
            <person name="Chen C."/>
            <person name="Wang M."/>
            <person name="Lipzen A."/>
            <person name="Daum C."/>
            <person name="Saski C.A."/>
            <person name="Payton A.C."/>
            <person name="Mcbreen J.C."/>
            <person name="Conrad R.E."/>
            <person name="Kollar L.M."/>
            <person name="Olsson S."/>
            <person name="Huttunen S."/>
            <person name="Landis J.B."/>
            <person name="Wickett N.J."/>
            <person name="Johnson M.G."/>
            <person name="Rensing S.A."/>
            <person name="Grimwood J."/>
            <person name="Schmutz J."/>
            <person name="Mcdaniel S.F."/>
        </authorList>
    </citation>
    <scope>NUCLEOTIDE SEQUENCE [LARGE SCALE GENOMIC DNA]</scope>
    <source>
        <strain evidence="2 3">R40</strain>
    </source>
</reference>
<evidence type="ECO:0000313" key="3">
    <source>
        <dbReference type="Proteomes" id="UP000822688"/>
    </source>
</evidence>
<accession>A0A8T0HIH3</accession>
<dbReference type="Proteomes" id="UP000822688">
    <property type="component" value="Chromosome 6"/>
</dbReference>
<proteinExistence type="predicted"/>
<organism evidence="2 3">
    <name type="scientific">Ceratodon purpureus</name>
    <name type="common">Fire moss</name>
    <name type="synonym">Dicranum purpureum</name>
    <dbReference type="NCBI Taxonomy" id="3225"/>
    <lineage>
        <taxon>Eukaryota</taxon>
        <taxon>Viridiplantae</taxon>
        <taxon>Streptophyta</taxon>
        <taxon>Embryophyta</taxon>
        <taxon>Bryophyta</taxon>
        <taxon>Bryophytina</taxon>
        <taxon>Bryopsida</taxon>
        <taxon>Dicranidae</taxon>
        <taxon>Pseudoditrichales</taxon>
        <taxon>Ditrichaceae</taxon>
        <taxon>Ceratodon</taxon>
    </lineage>
</organism>
<dbReference type="EMBL" id="CM026427">
    <property type="protein sequence ID" value="KAG0570484.1"/>
    <property type="molecule type" value="Genomic_DNA"/>
</dbReference>
<evidence type="ECO:0000313" key="2">
    <source>
        <dbReference type="EMBL" id="KAG0570484.1"/>
    </source>
</evidence>
<protein>
    <recommendedName>
        <fullName evidence="4">Secreted protein</fullName>
    </recommendedName>
</protein>
<keyword evidence="3" id="KW-1185">Reference proteome</keyword>
<evidence type="ECO:0000256" key="1">
    <source>
        <dbReference type="SAM" id="SignalP"/>
    </source>
</evidence>
<evidence type="ECO:0008006" key="4">
    <source>
        <dbReference type="Google" id="ProtNLM"/>
    </source>
</evidence>
<name>A0A8T0HIH3_CERPU</name>